<dbReference type="InterPro" id="IPR019076">
    <property type="entry name" value="Spore_lipoprot_YhcN/YlaJ-like"/>
</dbReference>
<dbReference type="Pfam" id="PF09580">
    <property type="entry name" value="Spore_YhcN_YlaJ"/>
    <property type="match status" value="1"/>
</dbReference>
<accession>A0A917GZK2</accession>
<dbReference type="AlphaFoldDB" id="A0A917GZK2"/>
<organism evidence="2 3">
    <name type="scientific">Virgibacillus oceani</name>
    <dbReference type="NCBI Taxonomy" id="1479511"/>
    <lineage>
        <taxon>Bacteria</taxon>
        <taxon>Bacillati</taxon>
        <taxon>Bacillota</taxon>
        <taxon>Bacilli</taxon>
        <taxon>Bacillales</taxon>
        <taxon>Bacillaceae</taxon>
        <taxon>Virgibacillus</taxon>
    </lineage>
</organism>
<dbReference type="RefSeq" id="WP_188453524.1">
    <property type="nucleotide sequence ID" value="NZ_BMFR01000001.1"/>
</dbReference>
<evidence type="ECO:0008006" key="4">
    <source>
        <dbReference type="Google" id="ProtNLM"/>
    </source>
</evidence>
<comment type="caution">
    <text evidence="2">The sequence shown here is derived from an EMBL/GenBank/DDBJ whole genome shotgun (WGS) entry which is preliminary data.</text>
</comment>
<proteinExistence type="predicted"/>
<feature type="compositionally biased region" description="Polar residues" evidence="1">
    <location>
        <begin position="67"/>
        <end position="81"/>
    </location>
</feature>
<dbReference type="Proteomes" id="UP000622860">
    <property type="component" value="Unassembled WGS sequence"/>
</dbReference>
<dbReference type="PROSITE" id="PS51257">
    <property type="entry name" value="PROKAR_LIPOPROTEIN"/>
    <property type="match status" value="1"/>
</dbReference>
<reference evidence="2" key="1">
    <citation type="journal article" date="2014" name="Int. J. Syst. Evol. Microbiol.">
        <title>Complete genome sequence of Corynebacterium casei LMG S-19264T (=DSM 44701T), isolated from a smear-ripened cheese.</title>
        <authorList>
            <consortium name="US DOE Joint Genome Institute (JGI-PGF)"/>
            <person name="Walter F."/>
            <person name="Albersmeier A."/>
            <person name="Kalinowski J."/>
            <person name="Ruckert C."/>
        </authorList>
    </citation>
    <scope>NUCLEOTIDE SEQUENCE</scope>
    <source>
        <strain evidence="2">CGMCC 1.12754</strain>
    </source>
</reference>
<evidence type="ECO:0000313" key="2">
    <source>
        <dbReference type="EMBL" id="GGG62602.1"/>
    </source>
</evidence>
<protein>
    <recommendedName>
        <fullName evidence="4">Sporulation protein</fullName>
    </recommendedName>
</protein>
<feature type="region of interest" description="Disordered" evidence="1">
    <location>
        <begin position="60"/>
        <end position="81"/>
    </location>
</feature>
<evidence type="ECO:0000313" key="3">
    <source>
        <dbReference type="Proteomes" id="UP000622860"/>
    </source>
</evidence>
<dbReference type="EMBL" id="BMFR01000001">
    <property type="protein sequence ID" value="GGG62602.1"/>
    <property type="molecule type" value="Genomic_DNA"/>
</dbReference>
<evidence type="ECO:0000256" key="1">
    <source>
        <dbReference type="SAM" id="MobiDB-lite"/>
    </source>
</evidence>
<name>A0A917GZK2_9BACI</name>
<sequence>MNNKIVLTSGFILVFLFGCSNTNQDDNAQGNDAETQPMHYETDKGQKDLGIYDNYVGEKGGYKQSDQKGTNASEGNSGNYTDIFTNEESNEIYRHVTGLKDVKNAQIASTEDKIIVAVMLNEHPNPDIRDVIAQEVQKFVPDKTVVVYTDEIYWDRMSNLKARSEAEHGGNDFQEQIKKFFNNE</sequence>
<reference evidence="2" key="2">
    <citation type="submission" date="2020-09" db="EMBL/GenBank/DDBJ databases">
        <authorList>
            <person name="Sun Q."/>
            <person name="Zhou Y."/>
        </authorList>
    </citation>
    <scope>NUCLEOTIDE SEQUENCE</scope>
    <source>
        <strain evidence="2">CGMCC 1.12754</strain>
    </source>
</reference>
<gene>
    <name evidence="2" type="ORF">GCM10011398_02440</name>
</gene>
<keyword evidence="3" id="KW-1185">Reference proteome</keyword>